<reference evidence="2" key="1">
    <citation type="submission" date="2022-09" db="EMBL/GenBank/DDBJ databases">
        <title>Eubacterium sp. LFL-14 isolated from human feces.</title>
        <authorList>
            <person name="Liu F."/>
        </authorList>
    </citation>
    <scope>NUCLEOTIDE SEQUENCE</scope>
    <source>
        <strain evidence="2">LFL-14</strain>
    </source>
</reference>
<dbReference type="SUPFAM" id="SSF47413">
    <property type="entry name" value="lambda repressor-like DNA-binding domains"/>
    <property type="match status" value="1"/>
</dbReference>
<proteinExistence type="predicted"/>
<dbReference type="Gene3D" id="1.10.260.40">
    <property type="entry name" value="lambda repressor-like DNA-binding domains"/>
    <property type="match status" value="1"/>
</dbReference>
<organism evidence="2 3">
    <name type="scientific">Eubacterium album</name>
    <dbReference type="NCBI Taxonomy" id="2978477"/>
    <lineage>
        <taxon>Bacteria</taxon>
        <taxon>Bacillati</taxon>
        <taxon>Bacillota</taxon>
        <taxon>Clostridia</taxon>
        <taxon>Eubacteriales</taxon>
        <taxon>Eubacteriaceae</taxon>
        <taxon>Eubacterium</taxon>
    </lineage>
</organism>
<dbReference type="InterPro" id="IPR010982">
    <property type="entry name" value="Lambda_DNA-bd_dom_sf"/>
</dbReference>
<gene>
    <name evidence="2" type="ORF">N5B56_02300</name>
</gene>
<accession>A0ABT2LXA6</accession>
<protein>
    <submittedName>
        <fullName evidence="2">Helix-turn-helix domain-containing protein</fullName>
    </submittedName>
</protein>
<name>A0ABT2LXA6_9FIRM</name>
<evidence type="ECO:0000259" key="1">
    <source>
        <dbReference type="PROSITE" id="PS50943"/>
    </source>
</evidence>
<comment type="caution">
    <text evidence="2">The sequence shown here is derived from an EMBL/GenBank/DDBJ whole genome shotgun (WGS) entry which is preliminary data.</text>
</comment>
<dbReference type="Pfam" id="PF01381">
    <property type="entry name" value="HTH_3"/>
    <property type="match status" value="1"/>
</dbReference>
<dbReference type="RefSeq" id="WP_022088459.1">
    <property type="nucleotide sequence ID" value="NZ_JAODBU010000002.1"/>
</dbReference>
<dbReference type="CDD" id="cd00093">
    <property type="entry name" value="HTH_XRE"/>
    <property type="match status" value="1"/>
</dbReference>
<dbReference type="EMBL" id="JAODBU010000002">
    <property type="protein sequence ID" value="MCT7397920.1"/>
    <property type="molecule type" value="Genomic_DNA"/>
</dbReference>
<dbReference type="PROSITE" id="PS50943">
    <property type="entry name" value="HTH_CROC1"/>
    <property type="match status" value="1"/>
</dbReference>
<keyword evidence="3" id="KW-1185">Reference proteome</keyword>
<evidence type="ECO:0000313" key="3">
    <source>
        <dbReference type="Proteomes" id="UP001431199"/>
    </source>
</evidence>
<sequence length="119" mass="14144">MTNIQTESKKRLRIVREWLQMSQAQLAKELHMNTEAYRRIEVGKVNIPIEILYELENKFDISASFIICGNVQSDMDKCLDVDVLLRNELEGFEQRIKKYQAEEGFEQRIKKYKNKICDN</sequence>
<dbReference type="Proteomes" id="UP001431199">
    <property type="component" value="Unassembled WGS sequence"/>
</dbReference>
<evidence type="ECO:0000313" key="2">
    <source>
        <dbReference type="EMBL" id="MCT7397920.1"/>
    </source>
</evidence>
<dbReference type="SMART" id="SM00530">
    <property type="entry name" value="HTH_XRE"/>
    <property type="match status" value="1"/>
</dbReference>
<dbReference type="InterPro" id="IPR001387">
    <property type="entry name" value="Cro/C1-type_HTH"/>
</dbReference>
<feature type="domain" description="HTH cro/C1-type" evidence="1">
    <location>
        <begin position="12"/>
        <end position="66"/>
    </location>
</feature>